<accession>A0A7S2NS17</accession>
<evidence type="ECO:0000313" key="1">
    <source>
        <dbReference type="EMBL" id="CAD9555113.1"/>
    </source>
</evidence>
<organism evidence="1">
    <name type="scientific">Leptocylindrus danicus</name>
    <dbReference type="NCBI Taxonomy" id="163516"/>
    <lineage>
        <taxon>Eukaryota</taxon>
        <taxon>Sar</taxon>
        <taxon>Stramenopiles</taxon>
        <taxon>Ochrophyta</taxon>
        <taxon>Bacillariophyta</taxon>
        <taxon>Coscinodiscophyceae</taxon>
        <taxon>Chaetocerotophycidae</taxon>
        <taxon>Leptocylindrales</taxon>
        <taxon>Leptocylindraceae</taxon>
        <taxon>Leptocylindrus</taxon>
    </lineage>
</organism>
<proteinExistence type="predicted"/>
<reference evidence="1" key="1">
    <citation type="submission" date="2021-01" db="EMBL/GenBank/DDBJ databases">
        <authorList>
            <person name="Corre E."/>
            <person name="Pelletier E."/>
            <person name="Niang G."/>
            <person name="Scheremetjew M."/>
            <person name="Finn R."/>
            <person name="Kale V."/>
            <person name="Holt S."/>
            <person name="Cochrane G."/>
            <person name="Meng A."/>
            <person name="Brown T."/>
            <person name="Cohen L."/>
        </authorList>
    </citation>
    <scope>NUCLEOTIDE SEQUENCE</scope>
    <source>
        <strain evidence="1">B650</strain>
    </source>
</reference>
<protein>
    <submittedName>
        <fullName evidence="1">Uncharacterized protein</fullName>
    </submittedName>
</protein>
<dbReference type="AlphaFoldDB" id="A0A7S2NS17"/>
<gene>
    <name evidence="1" type="ORF">LDAN0321_LOCUS403</name>
</gene>
<sequence>MGKAEEFRKLCNFLDLDKKVQSTLINEYSIETVVGLIIDLPSRDLENLRDKQVIDYLEYTRILGYQRYVANYGGSAMDLYQRKDNPEEIFIGFMYRYFQNIAMKDPRGEALERIYEVLKIDEQDRKMLAGLGVVIGTALARKLPSRLLKSLKDDSRISSDTFMKIIQFQVWCKQRLGGVSNAKFNIKVLSNFNEEVWADHARPRGGASGLGKGKPMKFSEKEVKRLPITVPITIGQLNRSKRYKEEMPPYLREGRMCCRIFLKCDIIKVVQESGATMILLVRDVDGEAVITTSKKTKIDQGAAYLIAKIKDGAPGLKCISVVGQVDLRDDAMFGPRIISSEINGCKLDSEVYGHALYAQYISLEYKLRTSVKEKVFQFVVGCTYINGKGGTVPVPVDAYAFIAMTNGVIGAEDILSGFASLVNEGLIMSLDDDGRYFQIKSDQFSKVANTKFKGNVSYSTIVSRPRKQATTFEGFSASTPKFHSGVD</sequence>
<name>A0A7S2NS17_9STRA</name>
<dbReference type="EMBL" id="HBGY01000626">
    <property type="protein sequence ID" value="CAD9555113.1"/>
    <property type="molecule type" value="Transcribed_RNA"/>
</dbReference>